<name>Q7UF07_RHOBA</name>
<dbReference type="InParanoid" id="Q7UF07"/>
<evidence type="ECO:0000313" key="2">
    <source>
        <dbReference type="Proteomes" id="UP000001025"/>
    </source>
</evidence>
<evidence type="ECO:0000313" key="1">
    <source>
        <dbReference type="EMBL" id="CAD78876.1"/>
    </source>
</evidence>
<proteinExistence type="predicted"/>
<keyword evidence="2" id="KW-1185">Reference proteome</keyword>
<sequence>MYPLINLQLQKVTIEPNRSPSKSRKGNHRFRLFTLAKKAFPRRELDR</sequence>
<dbReference type="Proteomes" id="UP000001025">
    <property type="component" value="Chromosome"/>
</dbReference>
<dbReference type="EMBL" id="BX294151">
    <property type="protein sequence ID" value="CAD78876.1"/>
    <property type="molecule type" value="Genomic_DNA"/>
</dbReference>
<organism evidence="1 2">
    <name type="scientific">Rhodopirellula baltica (strain DSM 10527 / NCIMB 13988 / SH1)</name>
    <dbReference type="NCBI Taxonomy" id="243090"/>
    <lineage>
        <taxon>Bacteria</taxon>
        <taxon>Pseudomonadati</taxon>
        <taxon>Planctomycetota</taxon>
        <taxon>Planctomycetia</taxon>
        <taxon>Pirellulales</taxon>
        <taxon>Pirellulaceae</taxon>
        <taxon>Rhodopirellula</taxon>
    </lineage>
</organism>
<reference evidence="1 2" key="1">
    <citation type="journal article" date="2003" name="Proc. Natl. Acad. Sci. U.S.A.">
        <title>Complete genome sequence of the marine planctomycete Pirellula sp. strain 1.</title>
        <authorList>
            <person name="Gloeckner F.O."/>
            <person name="Kube M."/>
            <person name="Bauer M."/>
            <person name="Teeling H."/>
            <person name="Lombardot T."/>
            <person name="Ludwig W."/>
            <person name="Gade D."/>
            <person name="Beck A."/>
            <person name="Borzym K."/>
            <person name="Heitmann K."/>
            <person name="Rabus R."/>
            <person name="Schlesner H."/>
            <person name="Amann R."/>
            <person name="Reinhardt R."/>
        </authorList>
    </citation>
    <scope>NUCLEOTIDE SEQUENCE [LARGE SCALE GENOMIC DNA]</scope>
    <source>
        <strain evidence="2">DSM 10527 / NCIMB 13988 / SH1</strain>
    </source>
</reference>
<dbReference type="KEGG" id="rba:RB10427"/>
<dbReference type="AlphaFoldDB" id="Q7UF07"/>
<accession>Q7UF07</accession>
<dbReference type="EnsemblBacteria" id="CAD78876">
    <property type="protein sequence ID" value="CAD78876"/>
    <property type="gene ID" value="RB10427"/>
</dbReference>
<gene>
    <name evidence="1" type="ordered locus">RB10427</name>
</gene>
<protein>
    <submittedName>
        <fullName evidence="1">Uncharacterized protein</fullName>
    </submittedName>
</protein>
<dbReference type="HOGENOM" id="CLU_3172544_0_0_0"/>